<dbReference type="InterPro" id="IPR001387">
    <property type="entry name" value="Cro/C1-type_HTH"/>
</dbReference>
<organism evidence="2 3">
    <name type="scientific">Actinokineospora fastidiosa</name>
    <dbReference type="NCBI Taxonomy" id="1816"/>
    <lineage>
        <taxon>Bacteria</taxon>
        <taxon>Bacillati</taxon>
        <taxon>Actinomycetota</taxon>
        <taxon>Actinomycetes</taxon>
        <taxon>Pseudonocardiales</taxon>
        <taxon>Pseudonocardiaceae</taxon>
        <taxon>Actinokineospora</taxon>
    </lineage>
</organism>
<evidence type="ECO:0000259" key="1">
    <source>
        <dbReference type="PROSITE" id="PS50943"/>
    </source>
</evidence>
<dbReference type="Pfam" id="PF17765">
    <property type="entry name" value="MLTR_LBD"/>
    <property type="match status" value="1"/>
</dbReference>
<reference evidence="2" key="2">
    <citation type="submission" date="2020-09" db="EMBL/GenBank/DDBJ databases">
        <authorList>
            <person name="Sun Q."/>
            <person name="Ohkuma M."/>
        </authorList>
    </citation>
    <scope>NUCLEOTIDE SEQUENCE</scope>
    <source>
        <strain evidence="2">JCM 3276</strain>
    </source>
</reference>
<gene>
    <name evidence="2" type="ORF">GCM10010171_35190</name>
</gene>
<dbReference type="SUPFAM" id="SSF47413">
    <property type="entry name" value="lambda repressor-like DNA-binding domains"/>
    <property type="match status" value="1"/>
</dbReference>
<dbReference type="InterPro" id="IPR010982">
    <property type="entry name" value="Lambda_DNA-bd_dom_sf"/>
</dbReference>
<dbReference type="CDD" id="cd00093">
    <property type="entry name" value="HTH_XRE"/>
    <property type="match status" value="1"/>
</dbReference>
<sequence length="290" mass="32512">MADQNELGRFLKSRRSRLTPDQAGIDVLTRRRVSGLRREEVAALAGISVEYYVRLEQGRASKPSDAVLDALARALFLDEVERRYLDDLARPRAGAPRGSRADRPRAELVQLLSMLDRVPALVLNHRMDVLAWNRLSPQLFFDFAAAAPRDRNLARFAFLDEASKERFLDWNDVARATVGQLRLAAGRHADDDALATLLGELTMKSPVFRTLWAGRDVKQRTHGVKRFHHPLIGELPLRFENFDVCGESGQRLVTFSPEPGSPAQSALELLAMWTAPAAVREEAAEVPREV</sequence>
<evidence type="ECO:0000313" key="2">
    <source>
        <dbReference type="EMBL" id="GGS37276.1"/>
    </source>
</evidence>
<dbReference type="InterPro" id="IPR041413">
    <property type="entry name" value="MLTR_LBD"/>
</dbReference>
<dbReference type="Gene3D" id="3.30.450.180">
    <property type="match status" value="1"/>
</dbReference>
<dbReference type="Gene3D" id="1.10.260.40">
    <property type="entry name" value="lambda repressor-like DNA-binding domains"/>
    <property type="match status" value="1"/>
</dbReference>
<dbReference type="Pfam" id="PF13560">
    <property type="entry name" value="HTH_31"/>
    <property type="match status" value="1"/>
</dbReference>
<protein>
    <submittedName>
        <fullName evidence="2">Transcriptional regulator</fullName>
    </submittedName>
</protein>
<name>A0A918LEY0_9PSEU</name>
<comment type="caution">
    <text evidence="2">The sequence shown here is derived from an EMBL/GenBank/DDBJ whole genome shotgun (WGS) entry which is preliminary data.</text>
</comment>
<dbReference type="Proteomes" id="UP000660680">
    <property type="component" value="Unassembled WGS sequence"/>
</dbReference>
<dbReference type="PANTHER" id="PTHR35010">
    <property type="entry name" value="BLL4672 PROTEIN-RELATED"/>
    <property type="match status" value="1"/>
</dbReference>
<dbReference type="SMART" id="SM00530">
    <property type="entry name" value="HTH_XRE"/>
    <property type="match status" value="1"/>
</dbReference>
<dbReference type="PROSITE" id="PS50943">
    <property type="entry name" value="HTH_CROC1"/>
    <property type="match status" value="1"/>
</dbReference>
<dbReference type="PANTHER" id="PTHR35010:SF2">
    <property type="entry name" value="BLL4672 PROTEIN"/>
    <property type="match status" value="1"/>
</dbReference>
<dbReference type="RefSeq" id="WP_189211449.1">
    <property type="nucleotide sequence ID" value="NZ_BMRB01000002.1"/>
</dbReference>
<dbReference type="EMBL" id="BMRB01000002">
    <property type="protein sequence ID" value="GGS37276.1"/>
    <property type="molecule type" value="Genomic_DNA"/>
</dbReference>
<dbReference type="AlphaFoldDB" id="A0A918LEY0"/>
<evidence type="ECO:0000313" key="3">
    <source>
        <dbReference type="Proteomes" id="UP000660680"/>
    </source>
</evidence>
<keyword evidence="3" id="KW-1185">Reference proteome</keyword>
<reference evidence="2" key="1">
    <citation type="journal article" date="2014" name="Int. J. Syst. Evol. Microbiol.">
        <title>Complete genome sequence of Corynebacterium casei LMG S-19264T (=DSM 44701T), isolated from a smear-ripened cheese.</title>
        <authorList>
            <consortium name="US DOE Joint Genome Institute (JGI-PGF)"/>
            <person name="Walter F."/>
            <person name="Albersmeier A."/>
            <person name="Kalinowski J."/>
            <person name="Ruckert C."/>
        </authorList>
    </citation>
    <scope>NUCLEOTIDE SEQUENCE</scope>
    <source>
        <strain evidence="2">JCM 3276</strain>
    </source>
</reference>
<feature type="domain" description="HTH cro/C1-type" evidence="1">
    <location>
        <begin position="35"/>
        <end position="80"/>
    </location>
</feature>
<proteinExistence type="predicted"/>
<dbReference type="GO" id="GO:0003677">
    <property type="term" value="F:DNA binding"/>
    <property type="evidence" value="ECO:0007669"/>
    <property type="project" value="InterPro"/>
</dbReference>
<accession>A0A918LEY0</accession>